<feature type="transmembrane region" description="Helical" evidence="1">
    <location>
        <begin position="35"/>
        <end position="56"/>
    </location>
</feature>
<gene>
    <name evidence="2" type="ORF">D1610_02585</name>
</gene>
<accession>A0A396RSJ4</accession>
<dbReference type="RefSeq" id="WP_118862544.1">
    <property type="nucleotide sequence ID" value="NZ_QWLV01000001.1"/>
</dbReference>
<dbReference type="EMBL" id="QWLV01000001">
    <property type="protein sequence ID" value="RHW19036.1"/>
    <property type="molecule type" value="Genomic_DNA"/>
</dbReference>
<dbReference type="Proteomes" id="UP000266693">
    <property type="component" value="Unassembled WGS sequence"/>
</dbReference>
<keyword evidence="1" id="KW-0812">Transmembrane</keyword>
<reference evidence="2 3" key="1">
    <citation type="submission" date="2018-08" db="EMBL/GenBank/DDBJ databases">
        <title>The multiple taxonomic identification of Sphingomonas gilva.</title>
        <authorList>
            <person name="Zhu D."/>
            <person name="Zheng S."/>
        </authorList>
    </citation>
    <scope>NUCLEOTIDE SEQUENCE [LARGE SCALE GENOMIC DNA]</scope>
    <source>
        <strain evidence="2 3">ZDH117</strain>
    </source>
</reference>
<proteinExistence type="predicted"/>
<dbReference type="OrthoDB" id="7410112at2"/>
<name>A0A396RSJ4_9SPHN</name>
<feature type="transmembrane region" description="Helical" evidence="1">
    <location>
        <begin position="9"/>
        <end position="29"/>
    </location>
</feature>
<protein>
    <recommendedName>
        <fullName evidence="4">DUF202 domain-containing protein</fullName>
    </recommendedName>
</protein>
<organism evidence="2 3">
    <name type="scientific">Sphingomonas gilva</name>
    <dbReference type="NCBI Taxonomy" id="2305907"/>
    <lineage>
        <taxon>Bacteria</taxon>
        <taxon>Pseudomonadati</taxon>
        <taxon>Pseudomonadota</taxon>
        <taxon>Alphaproteobacteria</taxon>
        <taxon>Sphingomonadales</taxon>
        <taxon>Sphingomonadaceae</taxon>
        <taxon>Sphingomonas</taxon>
    </lineage>
</organism>
<keyword evidence="1" id="KW-1133">Transmembrane helix</keyword>
<dbReference type="AlphaFoldDB" id="A0A396RSJ4"/>
<evidence type="ECO:0008006" key="4">
    <source>
        <dbReference type="Google" id="ProtNLM"/>
    </source>
</evidence>
<sequence length="69" mass="7548">MTDPARNRFFLMGVSRVLGVALAMAGLVWSQRADSTVEIVAAVALIILALAIIAFLPRSLARRWRTPPE</sequence>
<keyword evidence="1" id="KW-0472">Membrane</keyword>
<comment type="caution">
    <text evidence="2">The sequence shown here is derived from an EMBL/GenBank/DDBJ whole genome shotgun (WGS) entry which is preliminary data.</text>
</comment>
<evidence type="ECO:0000313" key="2">
    <source>
        <dbReference type="EMBL" id="RHW19036.1"/>
    </source>
</evidence>
<evidence type="ECO:0000256" key="1">
    <source>
        <dbReference type="SAM" id="Phobius"/>
    </source>
</evidence>
<evidence type="ECO:0000313" key="3">
    <source>
        <dbReference type="Proteomes" id="UP000266693"/>
    </source>
</evidence>
<keyword evidence="3" id="KW-1185">Reference proteome</keyword>